<keyword evidence="10" id="KW-1185">Reference proteome</keyword>
<evidence type="ECO:0000256" key="5">
    <source>
        <dbReference type="ARBA" id="ARBA00023274"/>
    </source>
</evidence>
<evidence type="ECO:0000313" key="9">
    <source>
        <dbReference type="EMBL" id="KAI6657593.1"/>
    </source>
</evidence>
<feature type="domain" description="Ribosomal protein/NADH dehydrogenase" evidence="8">
    <location>
        <begin position="47"/>
        <end position="116"/>
    </location>
</feature>
<dbReference type="AlphaFoldDB" id="A0AAV7K9W7"/>
<dbReference type="Pfam" id="PF05047">
    <property type="entry name" value="L51_S25_CI-B8"/>
    <property type="match status" value="1"/>
</dbReference>
<dbReference type="InterPro" id="IPR036249">
    <property type="entry name" value="Thioredoxin-like_sf"/>
</dbReference>
<name>A0AAV7K9W7_9METZ</name>
<comment type="subcellular location">
    <subcellularLocation>
        <location evidence="1">Mitochondrion</location>
    </subcellularLocation>
</comment>
<dbReference type="SMART" id="SM00916">
    <property type="entry name" value="L51_S25_CI-B8"/>
    <property type="match status" value="1"/>
</dbReference>
<dbReference type="GO" id="GO:0005840">
    <property type="term" value="C:ribosome"/>
    <property type="evidence" value="ECO:0007669"/>
    <property type="project" value="UniProtKB-KW"/>
</dbReference>
<reference evidence="9 10" key="1">
    <citation type="journal article" date="2023" name="BMC Biol.">
        <title>The compact genome of the sponge Oopsacas minuta (Hexactinellida) is lacking key metazoan core genes.</title>
        <authorList>
            <person name="Santini S."/>
            <person name="Schenkelaars Q."/>
            <person name="Jourda C."/>
            <person name="Duchesne M."/>
            <person name="Belahbib H."/>
            <person name="Rocher C."/>
            <person name="Selva M."/>
            <person name="Riesgo A."/>
            <person name="Vervoort M."/>
            <person name="Leys S.P."/>
            <person name="Kodjabachian L."/>
            <person name="Le Bivic A."/>
            <person name="Borchiellini C."/>
            <person name="Claverie J.M."/>
            <person name="Renard E."/>
        </authorList>
    </citation>
    <scope>NUCLEOTIDE SEQUENCE [LARGE SCALE GENOMIC DNA]</scope>
    <source>
        <strain evidence="9">SPO-2</strain>
    </source>
</reference>
<accession>A0AAV7K9W7</accession>
<comment type="similarity">
    <text evidence="2">Belongs to the mitochondrion-specific ribosomal protein mS25 family.</text>
</comment>
<dbReference type="GO" id="GO:0003735">
    <property type="term" value="F:structural constituent of ribosome"/>
    <property type="evidence" value="ECO:0007669"/>
    <property type="project" value="InterPro"/>
</dbReference>
<keyword evidence="5" id="KW-0687">Ribonucleoprotein</keyword>
<protein>
    <recommendedName>
        <fullName evidence="6">Small ribosomal subunit protein mS25</fullName>
    </recommendedName>
    <alternativeName>
        <fullName evidence="7">28S ribosomal protein S25, mitochondrial</fullName>
    </alternativeName>
</protein>
<dbReference type="PANTHER" id="PTHR13274">
    <property type="entry name" value="MITOCHONDRIAL RIBOSOMAL PROTEIN S25"/>
    <property type="match status" value="1"/>
</dbReference>
<dbReference type="GO" id="GO:0005739">
    <property type="term" value="C:mitochondrion"/>
    <property type="evidence" value="ECO:0007669"/>
    <property type="project" value="UniProtKB-SubCell"/>
</dbReference>
<dbReference type="InterPro" id="IPR007741">
    <property type="entry name" value="Ribosomal_mL43/mS25/NADH_DH"/>
</dbReference>
<dbReference type="Proteomes" id="UP001165289">
    <property type="component" value="Unassembled WGS sequence"/>
</dbReference>
<gene>
    <name evidence="9" type="ORF">LOD99_336</name>
</gene>
<keyword evidence="4" id="KW-0496">Mitochondrion</keyword>
<evidence type="ECO:0000256" key="4">
    <source>
        <dbReference type="ARBA" id="ARBA00023128"/>
    </source>
</evidence>
<dbReference type="GO" id="GO:1990904">
    <property type="term" value="C:ribonucleoprotein complex"/>
    <property type="evidence" value="ECO:0007669"/>
    <property type="project" value="UniProtKB-KW"/>
</dbReference>
<keyword evidence="3 9" id="KW-0689">Ribosomal protein</keyword>
<evidence type="ECO:0000256" key="3">
    <source>
        <dbReference type="ARBA" id="ARBA00022980"/>
    </source>
</evidence>
<comment type="caution">
    <text evidence="9">The sequence shown here is derived from an EMBL/GenBank/DDBJ whole genome shotgun (WGS) entry which is preliminary data.</text>
</comment>
<evidence type="ECO:0000256" key="2">
    <source>
        <dbReference type="ARBA" id="ARBA00008046"/>
    </source>
</evidence>
<dbReference type="InterPro" id="IPR040049">
    <property type="entry name" value="Ribosomal_mS25/mL61"/>
</dbReference>
<evidence type="ECO:0000259" key="8">
    <source>
        <dbReference type="SMART" id="SM00916"/>
    </source>
</evidence>
<evidence type="ECO:0000256" key="1">
    <source>
        <dbReference type="ARBA" id="ARBA00004173"/>
    </source>
</evidence>
<sequence>MPTQVLSLLRPPGKFPLRRTVEYLQRGRQLKPGIESVGIYFKPLLPADYGTRQFVFYNLPQLVYVNPHIQFNTFKSQRKYASIDFYLTGGDRIQVDLDGKTREEVVEVVLKIAEKSPEQIEADKKPTNVNPMYPKYLINPANVGWRYFGQRKCMCEVPGQLVCSKYKKNWPKDVKKYADKISGIGKGKKVDSKFVDLEK</sequence>
<dbReference type="PANTHER" id="PTHR13274:SF2">
    <property type="entry name" value="SMALL RIBOSOMAL SUBUNIT PROTEIN MS25"/>
    <property type="match status" value="1"/>
</dbReference>
<proteinExistence type="inferred from homology"/>
<evidence type="ECO:0000313" key="10">
    <source>
        <dbReference type="Proteomes" id="UP001165289"/>
    </source>
</evidence>
<dbReference type="SUPFAM" id="SSF52833">
    <property type="entry name" value="Thioredoxin-like"/>
    <property type="match status" value="1"/>
</dbReference>
<evidence type="ECO:0000256" key="6">
    <source>
        <dbReference type="ARBA" id="ARBA00035139"/>
    </source>
</evidence>
<evidence type="ECO:0000256" key="7">
    <source>
        <dbReference type="ARBA" id="ARBA00035369"/>
    </source>
</evidence>
<organism evidence="9 10">
    <name type="scientific">Oopsacas minuta</name>
    <dbReference type="NCBI Taxonomy" id="111878"/>
    <lineage>
        <taxon>Eukaryota</taxon>
        <taxon>Metazoa</taxon>
        <taxon>Porifera</taxon>
        <taxon>Hexactinellida</taxon>
        <taxon>Hexasterophora</taxon>
        <taxon>Lyssacinosida</taxon>
        <taxon>Leucopsacidae</taxon>
        <taxon>Oopsacas</taxon>
    </lineage>
</organism>
<dbReference type="EMBL" id="JAKMXF010000111">
    <property type="protein sequence ID" value="KAI6657593.1"/>
    <property type="molecule type" value="Genomic_DNA"/>
</dbReference>